<feature type="region of interest" description="Disordered" evidence="1">
    <location>
        <begin position="1"/>
        <end position="32"/>
    </location>
</feature>
<feature type="compositionally biased region" description="Gly residues" evidence="1">
    <location>
        <begin position="64"/>
        <end position="76"/>
    </location>
</feature>
<feature type="region of interest" description="Disordered" evidence="1">
    <location>
        <begin position="47"/>
        <end position="76"/>
    </location>
</feature>
<comment type="caution">
    <text evidence="2">The sequence shown here is derived from an EMBL/GenBank/DDBJ whole genome shotgun (WGS) entry which is preliminary data.</text>
</comment>
<reference evidence="2 3" key="1">
    <citation type="submission" date="2023-03" db="EMBL/GenBank/DDBJ databases">
        <title>WGS of Gossypium arboreum.</title>
        <authorList>
            <person name="Yu D."/>
        </authorList>
    </citation>
    <scope>NUCLEOTIDE SEQUENCE [LARGE SCALE GENOMIC DNA]</scope>
    <source>
        <tissue evidence="2">Leaf</tissue>
    </source>
</reference>
<gene>
    <name evidence="2" type="ORF">PVK06_046277</name>
</gene>
<evidence type="ECO:0000313" key="3">
    <source>
        <dbReference type="Proteomes" id="UP001358586"/>
    </source>
</evidence>
<name>A0ABR0MA09_GOSAR</name>
<proteinExistence type="predicted"/>
<evidence type="ECO:0000256" key="1">
    <source>
        <dbReference type="SAM" id="MobiDB-lite"/>
    </source>
</evidence>
<sequence length="92" mass="9573">MRGSDSGWPSPKRLRFEPGKATQNAAGFPGVRRTGVVGQWQALRKRDFSGAEETDGGVRRATRGEGGVRGSGGQGVGLACGGSKVRVLKEAC</sequence>
<protein>
    <submittedName>
        <fullName evidence="2">Uncharacterized protein</fullName>
    </submittedName>
</protein>
<dbReference type="Proteomes" id="UP001358586">
    <property type="component" value="Chromosome 13"/>
</dbReference>
<dbReference type="EMBL" id="JARKNE010000013">
    <property type="protein sequence ID" value="KAK5770127.1"/>
    <property type="molecule type" value="Genomic_DNA"/>
</dbReference>
<organism evidence="2 3">
    <name type="scientific">Gossypium arboreum</name>
    <name type="common">Tree cotton</name>
    <name type="synonym">Gossypium nanking</name>
    <dbReference type="NCBI Taxonomy" id="29729"/>
    <lineage>
        <taxon>Eukaryota</taxon>
        <taxon>Viridiplantae</taxon>
        <taxon>Streptophyta</taxon>
        <taxon>Embryophyta</taxon>
        <taxon>Tracheophyta</taxon>
        <taxon>Spermatophyta</taxon>
        <taxon>Magnoliopsida</taxon>
        <taxon>eudicotyledons</taxon>
        <taxon>Gunneridae</taxon>
        <taxon>Pentapetalae</taxon>
        <taxon>rosids</taxon>
        <taxon>malvids</taxon>
        <taxon>Malvales</taxon>
        <taxon>Malvaceae</taxon>
        <taxon>Malvoideae</taxon>
        <taxon>Gossypium</taxon>
    </lineage>
</organism>
<evidence type="ECO:0000313" key="2">
    <source>
        <dbReference type="EMBL" id="KAK5770127.1"/>
    </source>
</evidence>
<accession>A0ABR0MA09</accession>
<keyword evidence="3" id="KW-1185">Reference proteome</keyword>